<dbReference type="OrthoDB" id="2880836at2"/>
<feature type="region of interest" description="Disordered" evidence="1">
    <location>
        <begin position="1"/>
        <end position="30"/>
    </location>
</feature>
<comment type="caution">
    <text evidence="3">The sequence shown here is derived from an EMBL/GenBank/DDBJ whole genome shotgun (WGS) entry which is preliminary data.</text>
</comment>
<name>A0A5D0D073_9BACL</name>
<accession>A0A5D0D073</accession>
<dbReference type="EMBL" id="VSDO01000001">
    <property type="protein sequence ID" value="TYA15430.1"/>
    <property type="molecule type" value="Genomic_DNA"/>
</dbReference>
<keyword evidence="4" id="KW-1185">Reference proteome</keyword>
<evidence type="ECO:0000259" key="2">
    <source>
        <dbReference type="Pfam" id="PF06889"/>
    </source>
</evidence>
<gene>
    <name evidence="3" type="ORF">FRY98_07350</name>
</gene>
<proteinExistence type="predicted"/>
<dbReference type="InterPro" id="IPR009677">
    <property type="entry name" value="DUF1266"/>
</dbReference>
<evidence type="ECO:0000313" key="3">
    <source>
        <dbReference type="EMBL" id="TYA15430.1"/>
    </source>
</evidence>
<dbReference type="Pfam" id="PF06889">
    <property type="entry name" value="DUF1266"/>
    <property type="match status" value="1"/>
</dbReference>
<evidence type="ECO:0000256" key="1">
    <source>
        <dbReference type="SAM" id="MobiDB-lite"/>
    </source>
</evidence>
<protein>
    <submittedName>
        <fullName evidence="3">DUF1266 domain-containing protein</fullName>
    </submittedName>
</protein>
<dbReference type="Proteomes" id="UP000325218">
    <property type="component" value="Unassembled WGS sequence"/>
</dbReference>
<dbReference type="AlphaFoldDB" id="A0A5D0D073"/>
<reference evidence="3 4" key="1">
    <citation type="submission" date="2019-08" db="EMBL/GenBank/DDBJ databases">
        <title>Genome sequencing of Paenibacillus faecis DSM 23593(T).</title>
        <authorList>
            <person name="Kook J.-K."/>
            <person name="Park S.-N."/>
            <person name="Lim Y.K."/>
        </authorList>
    </citation>
    <scope>NUCLEOTIDE SEQUENCE [LARGE SCALE GENOMIC DNA]</scope>
    <source>
        <strain evidence="3 4">DSM 23593</strain>
    </source>
</reference>
<sequence length="243" mass="28008">MSGLSRTLSETNGSCCMTETQTGGTHSMTPTVEEMRKKWKPLAHAMLSFINMGPNAEYYIAHPEKMYLGTIKNKRILSEQHHIDTPEQLKQHLEWQMSVGLREEFDNMYQELILLPEAERGRRIASGSDPLIRHKMSVVNHYLRRMPAGGLTGYDCSFIVLKSLMAEQLKWLTGEEAWNYVGQAVKLARTRYGDWYDYCMSFAVGLEFYAIDDPAYYVRDAQGRLRRLLTVQDSPLVQVKLHH</sequence>
<feature type="domain" description="DUF1266" evidence="2">
    <location>
        <begin position="77"/>
        <end position="239"/>
    </location>
</feature>
<organism evidence="3 4">
    <name type="scientific">Paenibacillus faecis</name>
    <dbReference type="NCBI Taxonomy" id="862114"/>
    <lineage>
        <taxon>Bacteria</taxon>
        <taxon>Bacillati</taxon>
        <taxon>Bacillota</taxon>
        <taxon>Bacilli</taxon>
        <taxon>Bacillales</taxon>
        <taxon>Paenibacillaceae</taxon>
        <taxon>Paenibacillus</taxon>
    </lineage>
</organism>
<evidence type="ECO:0000313" key="4">
    <source>
        <dbReference type="Proteomes" id="UP000325218"/>
    </source>
</evidence>